<name>A7NNQ1_ROSCS</name>
<reference evidence="2 3" key="1">
    <citation type="submission" date="2007-08" db="EMBL/GenBank/DDBJ databases">
        <title>Complete sequence of Roseiflexus castenholzii DSM 13941.</title>
        <authorList>
            <consortium name="US DOE Joint Genome Institute"/>
            <person name="Copeland A."/>
            <person name="Lucas S."/>
            <person name="Lapidus A."/>
            <person name="Barry K."/>
            <person name="Glavina del Rio T."/>
            <person name="Dalin E."/>
            <person name="Tice H."/>
            <person name="Pitluck S."/>
            <person name="Thompson L.S."/>
            <person name="Brettin T."/>
            <person name="Bruce D."/>
            <person name="Detter J.C."/>
            <person name="Han C."/>
            <person name="Tapia R."/>
            <person name="Schmutz J."/>
            <person name="Larimer F."/>
            <person name="Land M."/>
            <person name="Hauser L."/>
            <person name="Kyrpides N."/>
            <person name="Mikhailova N."/>
            <person name="Bryant D.A."/>
            <person name="Hanada S."/>
            <person name="Tsukatani Y."/>
            <person name="Richardson P."/>
        </authorList>
    </citation>
    <scope>NUCLEOTIDE SEQUENCE [LARGE SCALE GENOMIC DNA]</scope>
    <source>
        <strain evidence="3">DSM 13941 / HLO8</strain>
    </source>
</reference>
<protein>
    <submittedName>
        <fullName evidence="2">PHP domain protein</fullName>
    </submittedName>
</protein>
<gene>
    <name evidence="2" type="ordered locus">Rcas_3141</name>
</gene>
<dbReference type="KEGG" id="rca:Rcas_3141"/>
<dbReference type="SMART" id="SM00481">
    <property type="entry name" value="POLIIIAc"/>
    <property type="match status" value="1"/>
</dbReference>
<evidence type="ECO:0000259" key="1">
    <source>
        <dbReference type="SMART" id="SM00481"/>
    </source>
</evidence>
<dbReference type="Gene3D" id="3.20.20.140">
    <property type="entry name" value="Metal-dependent hydrolases"/>
    <property type="match status" value="1"/>
</dbReference>
<dbReference type="InterPro" id="IPR003141">
    <property type="entry name" value="Pol/His_phosphatase_N"/>
</dbReference>
<dbReference type="InterPro" id="IPR052018">
    <property type="entry name" value="PHP_domain"/>
</dbReference>
<proteinExistence type="predicted"/>
<evidence type="ECO:0000313" key="2">
    <source>
        <dbReference type="EMBL" id="ABU59195.1"/>
    </source>
</evidence>
<accession>A7NNQ1</accession>
<sequence length="240" mass="25492">MTIWSRADIHIHTRYSDGHSSVAQVLEYADHIGLRVIAITDHDTIDGALEAQRMARGFDVEVIIGEEVSTTDGHLLVLFLTHALPPRRPASETIAAAHAQGALCIVAHPFDWLVSSFGTPLLRYCGGDHPIWPVDGVEAFNASLPLPGMNARAASVATTLGLPACGGSDAHHFSTVGLGYTLFPGTTANDLRQAIIHGEVQASGRSWAAGHYAAVAGLRARRGLARAARAVTRPARAMSR</sequence>
<dbReference type="InterPro" id="IPR004013">
    <property type="entry name" value="PHP_dom"/>
</dbReference>
<dbReference type="STRING" id="383372.Rcas_3141"/>
<dbReference type="EMBL" id="CP000804">
    <property type="protein sequence ID" value="ABU59195.1"/>
    <property type="molecule type" value="Genomic_DNA"/>
</dbReference>
<dbReference type="HOGENOM" id="CLU_072983_1_0_0"/>
<dbReference type="GO" id="GO:0035312">
    <property type="term" value="F:5'-3' DNA exonuclease activity"/>
    <property type="evidence" value="ECO:0007669"/>
    <property type="project" value="TreeGrafter"/>
</dbReference>
<dbReference type="AlphaFoldDB" id="A7NNQ1"/>
<evidence type="ECO:0000313" key="3">
    <source>
        <dbReference type="Proteomes" id="UP000000263"/>
    </source>
</evidence>
<dbReference type="GO" id="GO:0004534">
    <property type="term" value="F:5'-3' RNA exonuclease activity"/>
    <property type="evidence" value="ECO:0007669"/>
    <property type="project" value="TreeGrafter"/>
</dbReference>
<dbReference type="Pfam" id="PF02811">
    <property type="entry name" value="PHP"/>
    <property type="match status" value="1"/>
</dbReference>
<dbReference type="Proteomes" id="UP000000263">
    <property type="component" value="Chromosome"/>
</dbReference>
<dbReference type="RefSeq" id="WP_012121619.1">
    <property type="nucleotide sequence ID" value="NC_009767.1"/>
</dbReference>
<keyword evidence="3" id="KW-1185">Reference proteome</keyword>
<feature type="domain" description="Polymerase/histidinol phosphatase N-terminal" evidence="1">
    <location>
        <begin position="7"/>
        <end position="72"/>
    </location>
</feature>
<dbReference type="PANTHER" id="PTHR42924">
    <property type="entry name" value="EXONUCLEASE"/>
    <property type="match status" value="1"/>
</dbReference>
<dbReference type="InterPro" id="IPR016195">
    <property type="entry name" value="Pol/histidinol_Pase-like"/>
</dbReference>
<dbReference type="SUPFAM" id="SSF89550">
    <property type="entry name" value="PHP domain-like"/>
    <property type="match status" value="1"/>
</dbReference>
<organism evidence="2 3">
    <name type="scientific">Roseiflexus castenholzii (strain DSM 13941 / HLO8)</name>
    <dbReference type="NCBI Taxonomy" id="383372"/>
    <lineage>
        <taxon>Bacteria</taxon>
        <taxon>Bacillati</taxon>
        <taxon>Chloroflexota</taxon>
        <taxon>Chloroflexia</taxon>
        <taxon>Chloroflexales</taxon>
        <taxon>Roseiflexineae</taxon>
        <taxon>Roseiflexaceae</taxon>
        <taxon>Roseiflexus</taxon>
    </lineage>
</organism>
<dbReference type="NCBIfam" id="NF038032">
    <property type="entry name" value="CehA_McbA_metalo"/>
    <property type="match status" value="1"/>
</dbReference>
<dbReference type="CDD" id="cd07432">
    <property type="entry name" value="PHP_HisPPase"/>
    <property type="match status" value="1"/>
</dbReference>
<dbReference type="PANTHER" id="PTHR42924:SF3">
    <property type="entry name" value="POLYMERASE_HISTIDINOL PHOSPHATASE N-TERMINAL DOMAIN-CONTAINING PROTEIN"/>
    <property type="match status" value="1"/>
</dbReference>
<dbReference type="eggNOG" id="COG0613">
    <property type="taxonomic scope" value="Bacteria"/>
</dbReference>
<dbReference type="Pfam" id="PF13263">
    <property type="entry name" value="PHP_C"/>
    <property type="match status" value="1"/>
</dbReference>
<dbReference type="OrthoDB" id="9804333at2"/>